<organism evidence="4 10">
    <name type="scientific">Enterococcus gallinarum</name>
    <dbReference type="NCBI Taxonomy" id="1353"/>
    <lineage>
        <taxon>Bacteria</taxon>
        <taxon>Bacillati</taxon>
        <taxon>Bacillota</taxon>
        <taxon>Bacilli</taxon>
        <taxon>Lactobacillales</taxon>
        <taxon>Enterococcaceae</taxon>
        <taxon>Enterococcus</taxon>
    </lineage>
</organism>
<evidence type="ECO:0000313" key="4">
    <source>
        <dbReference type="EMBL" id="MDT2688930.1"/>
    </source>
</evidence>
<evidence type="ECO:0000313" key="11">
    <source>
        <dbReference type="Proteomes" id="UP001241571"/>
    </source>
</evidence>
<feature type="transmembrane region" description="Helical" evidence="1">
    <location>
        <begin position="78"/>
        <end position="96"/>
    </location>
</feature>
<evidence type="ECO:0000313" key="5">
    <source>
        <dbReference type="EMBL" id="MXS27058.1"/>
    </source>
</evidence>
<dbReference type="Proteomes" id="UP000571857">
    <property type="component" value="Unassembled WGS sequence"/>
</dbReference>
<feature type="transmembrane region" description="Helical" evidence="1">
    <location>
        <begin position="145"/>
        <end position="168"/>
    </location>
</feature>
<evidence type="ECO:0000313" key="10">
    <source>
        <dbReference type="Proteomes" id="UP001183682"/>
    </source>
</evidence>
<accession>A0A2K3QZM9</accession>
<dbReference type="EMBL" id="WVTI01000014">
    <property type="protein sequence ID" value="MXS27058.1"/>
    <property type="molecule type" value="Genomic_DNA"/>
</dbReference>
<reference evidence="6 8" key="2">
    <citation type="submission" date="2020-03" db="EMBL/GenBank/DDBJ databases">
        <title>Characterization of ganglioside-mimicking enterococci.</title>
        <authorList>
            <person name="Patry R.T."/>
            <person name="Nothaft H."/>
            <person name="Bridger R."/>
            <person name="Shajahan A."/>
            <person name="Huynh S."/>
            <person name="Sanchez S."/>
            <person name="Azadi P."/>
            <person name="Cooper K."/>
            <person name="Miller W.G."/>
            <person name="Parker C.T."/>
            <person name="Wells L."/>
            <person name="Szymanski C.M."/>
        </authorList>
    </citation>
    <scope>NUCLEOTIDE SEQUENCE [LARGE SCALE GENOMIC DNA]</scope>
    <source>
        <strain evidence="6 8">EGM181</strain>
    </source>
</reference>
<sequence length="206" mass="23609">MKETTSGGLVKAFRLIWAVIKLNLFFVLFTMMGAVLFGVGPAFQTISDLIEEEGLSYEDQTFRKAFRCWKQNFWRANARFYLFFGLLAIAAYNLYLSSQIQGLLWLMIDFLLVVVSGLLVLLYLYSLLFESIYETSLLNTIKLAFVSLFLNFGTFAKVIFGLVGILVFTWSMKGLFLFGTFSLILLWVHSASRKDRALIDGKLQYE</sequence>
<evidence type="ECO:0000313" key="8">
    <source>
        <dbReference type="Proteomes" id="UP000516696"/>
    </source>
</evidence>
<dbReference type="RefSeq" id="WP_003125957.1">
    <property type="nucleotide sequence ID" value="NZ_BSYC01000001.1"/>
</dbReference>
<dbReference type="Proteomes" id="UP000439965">
    <property type="component" value="Unassembled WGS sequence"/>
</dbReference>
<evidence type="ECO:0000313" key="6">
    <source>
        <dbReference type="EMBL" id="QOG28020.1"/>
    </source>
</evidence>
<feature type="transmembrane region" description="Helical" evidence="1">
    <location>
        <begin position="175"/>
        <end position="192"/>
    </location>
</feature>
<protein>
    <submittedName>
        <fullName evidence="4">DUF624 domain-containing protein</fullName>
    </submittedName>
</protein>
<keyword evidence="1" id="KW-1133">Transmembrane helix</keyword>
<name>A0A2K3QZM9_ENTGA</name>
<reference evidence="2 9" key="3">
    <citation type="submission" date="2020-06" db="EMBL/GenBank/DDBJ databases">
        <title>Crossreactivity between MHC class I-restricted antigens from cancer cells and an enterococcal bacteriophage.</title>
        <authorList>
            <person name="Fluckiger A."/>
            <person name="Daillere R."/>
            <person name="Sassi M."/>
            <person name="Cattoir V."/>
            <person name="Kroemer G."/>
            <person name="Zitvogel L."/>
        </authorList>
    </citation>
    <scope>NUCLEOTIDE SEQUENCE [LARGE SCALE GENOMIC DNA]</scope>
    <source>
        <strain evidence="2 9">EG4</strain>
    </source>
</reference>
<keyword evidence="1" id="KW-0812">Transmembrane</keyword>
<evidence type="ECO:0000313" key="7">
    <source>
        <dbReference type="Proteomes" id="UP000439965"/>
    </source>
</evidence>
<evidence type="ECO:0000256" key="1">
    <source>
        <dbReference type="SAM" id="Phobius"/>
    </source>
</evidence>
<dbReference type="Pfam" id="PF04854">
    <property type="entry name" value="DUF624"/>
    <property type="match status" value="1"/>
</dbReference>
<dbReference type="EMBL" id="JASUBT010000002">
    <property type="protein sequence ID" value="MDL4934684.1"/>
    <property type="molecule type" value="Genomic_DNA"/>
</dbReference>
<keyword evidence="1" id="KW-0472">Membrane</keyword>
<feature type="transmembrane region" description="Helical" evidence="1">
    <location>
        <begin position="103"/>
        <end position="125"/>
    </location>
</feature>
<proteinExistence type="predicted"/>
<dbReference type="Proteomes" id="UP001241571">
    <property type="component" value="Unassembled WGS sequence"/>
</dbReference>
<evidence type="ECO:0000313" key="3">
    <source>
        <dbReference type="EMBL" id="MDL4934684.1"/>
    </source>
</evidence>
<dbReference type="GeneID" id="93224827"/>
<feature type="transmembrane region" description="Helical" evidence="1">
    <location>
        <begin position="12"/>
        <end position="39"/>
    </location>
</feature>
<dbReference type="AlphaFoldDB" id="A0A2K3QZM9"/>
<dbReference type="EMBL" id="JARPZN010000001">
    <property type="protein sequence ID" value="MDT2688930.1"/>
    <property type="molecule type" value="Genomic_DNA"/>
</dbReference>
<evidence type="ECO:0000313" key="9">
    <source>
        <dbReference type="Proteomes" id="UP000571857"/>
    </source>
</evidence>
<dbReference type="Proteomes" id="UP001183682">
    <property type="component" value="Unassembled WGS sequence"/>
</dbReference>
<reference evidence="3 11" key="5">
    <citation type="submission" date="2023-06" db="EMBL/GenBank/DDBJ databases">
        <title>Acute promotion of culturable opportunistic pathogens and persistent increase of antibiotic resistance following antibiotic exposure in mouse gut microbiota.</title>
        <authorList>
            <person name="Li L."/>
            <person name="Wang B."/>
            <person name="Sun Y."/>
            <person name="Wang M."/>
            <person name="Xu H."/>
        </authorList>
    </citation>
    <scope>NUCLEOTIDE SEQUENCE [LARGE SCALE GENOMIC DNA]</scope>
    <source>
        <strain evidence="3 11">CRI2_2</strain>
    </source>
</reference>
<dbReference type="InterPro" id="IPR006938">
    <property type="entry name" value="DUF624"/>
</dbReference>
<gene>
    <name evidence="6" type="ORF">EGM181_12490</name>
    <name evidence="5" type="ORF">GTI89_13445</name>
    <name evidence="2" type="ORF">HWH42_17055</name>
    <name evidence="4" type="ORF">P7E30_01760</name>
    <name evidence="3" type="ORF">QRX88_02990</name>
</gene>
<dbReference type="Proteomes" id="UP000516696">
    <property type="component" value="Chromosome"/>
</dbReference>
<dbReference type="EMBL" id="CP050485">
    <property type="protein sequence ID" value="QOG28020.1"/>
    <property type="molecule type" value="Genomic_DNA"/>
</dbReference>
<dbReference type="EMBL" id="JABXJK010000089">
    <property type="protein sequence ID" value="MBA0974277.1"/>
    <property type="molecule type" value="Genomic_DNA"/>
</dbReference>
<evidence type="ECO:0000313" key="2">
    <source>
        <dbReference type="EMBL" id="MBA0974277.1"/>
    </source>
</evidence>
<reference evidence="4" key="4">
    <citation type="submission" date="2023-03" db="EMBL/GenBank/DDBJ databases">
        <authorList>
            <person name="Shen W."/>
            <person name="Cai J."/>
        </authorList>
    </citation>
    <scope>NUCLEOTIDE SEQUENCE</scope>
    <source>
        <strain evidence="4">K69-2</strain>
    </source>
</reference>
<reference evidence="5 7" key="1">
    <citation type="submission" date="2019-04" db="EMBL/GenBank/DDBJ databases">
        <title>Step-wise assembly of the neonatal virome modulated by breast feeding.</title>
        <authorList>
            <person name="Liang G."/>
            <person name="Bushman F."/>
        </authorList>
    </citation>
    <scope>NUCLEOTIDE SEQUENCE [LARGE SCALE GENOMIC DNA]</scope>
    <source>
        <strain evidence="5 7">E3404</strain>
    </source>
</reference>